<organism evidence="2 3">
    <name type="scientific">Ensete ventricosum</name>
    <name type="common">Abyssinian banana</name>
    <name type="synonym">Musa ensete</name>
    <dbReference type="NCBI Taxonomy" id="4639"/>
    <lineage>
        <taxon>Eukaryota</taxon>
        <taxon>Viridiplantae</taxon>
        <taxon>Streptophyta</taxon>
        <taxon>Embryophyta</taxon>
        <taxon>Tracheophyta</taxon>
        <taxon>Spermatophyta</taxon>
        <taxon>Magnoliopsida</taxon>
        <taxon>Liliopsida</taxon>
        <taxon>Zingiberales</taxon>
        <taxon>Musaceae</taxon>
        <taxon>Ensete</taxon>
    </lineage>
</organism>
<evidence type="ECO:0000256" key="1">
    <source>
        <dbReference type="SAM" id="MobiDB-lite"/>
    </source>
</evidence>
<dbReference type="AlphaFoldDB" id="A0A427AZC4"/>
<comment type="caution">
    <text evidence="2">The sequence shown here is derived from an EMBL/GenBank/DDBJ whole genome shotgun (WGS) entry which is preliminary data.</text>
</comment>
<proteinExistence type="predicted"/>
<protein>
    <submittedName>
        <fullName evidence="2">Uncharacterized protein</fullName>
    </submittedName>
</protein>
<gene>
    <name evidence="2" type="ORF">B296_00013053</name>
</gene>
<accession>A0A427AZC4</accession>
<dbReference type="EMBL" id="AMZH03000876">
    <property type="protein sequence ID" value="RRT81590.1"/>
    <property type="molecule type" value="Genomic_DNA"/>
</dbReference>
<sequence>MGGYQGGNYNLNHHRFVSYEKNPQVATIAAMGYNVESLLDGVRLLQSRREGGSVDPKEGDKDCDVNGTDWCSNSRGRANLGVGGVDARWPWSRSPTRKQAEGLGIEKAGPGVAKRGGAIVEEEQS</sequence>
<dbReference type="Proteomes" id="UP000287651">
    <property type="component" value="Unassembled WGS sequence"/>
</dbReference>
<reference evidence="2 3" key="1">
    <citation type="journal article" date="2014" name="Agronomy (Basel)">
        <title>A Draft Genome Sequence for Ensete ventricosum, the Drought-Tolerant Tree Against Hunger.</title>
        <authorList>
            <person name="Harrison J."/>
            <person name="Moore K.A."/>
            <person name="Paszkiewicz K."/>
            <person name="Jones T."/>
            <person name="Grant M."/>
            <person name="Ambacheew D."/>
            <person name="Muzemil S."/>
            <person name="Studholme D.J."/>
        </authorList>
    </citation>
    <scope>NUCLEOTIDE SEQUENCE [LARGE SCALE GENOMIC DNA]</scope>
</reference>
<evidence type="ECO:0000313" key="2">
    <source>
        <dbReference type="EMBL" id="RRT81590.1"/>
    </source>
</evidence>
<evidence type="ECO:0000313" key="3">
    <source>
        <dbReference type="Proteomes" id="UP000287651"/>
    </source>
</evidence>
<feature type="region of interest" description="Disordered" evidence="1">
    <location>
        <begin position="84"/>
        <end position="125"/>
    </location>
</feature>
<name>A0A427AZC4_ENSVE</name>